<evidence type="ECO:0000259" key="16">
    <source>
        <dbReference type="PROSITE" id="PS50011"/>
    </source>
</evidence>
<keyword evidence="8" id="KW-0547">Nucleotide-binding</keyword>
<accession>A0ABR2UWA0</accession>
<comment type="caution">
    <text evidence="17">The sequence shown here is derived from an EMBL/GenBank/DDBJ whole genome shotgun (WGS) entry which is preliminary data.</text>
</comment>
<evidence type="ECO:0000256" key="1">
    <source>
        <dbReference type="ARBA" id="ARBA00003747"/>
    </source>
</evidence>
<comment type="catalytic activity">
    <reaction evidence="13">
        <text>L-threonyl-[protein] + ATP = O-phospho-L-threonyl-[protein] + ADP + H(+)</text>
        <dbReference type="Rhea" id="RHEA:46608"/>
        <dbReference type="Rhea" id="RHEA-COMP:11060"/>
        <dbReference type="Rhea" id="RHEA-COMP:11605"/>
        <dbReference type="ChEBI" id="CHEBI:15378"/>
        <dbReference type="ChEBI" id="CHEBI:30013"/>
        <dbReference type="ChEBI" id="CHEBI:30616"/>
        <dbReference type="ChEBI" id="CHEBI:61977"/>
        <dbReference type="ChEBI" id="CHEBI:456216"/>
        <dbReference type="EC" id="2.7.11.1"/>
    </reaction>
</comment>
<feature type="transmembrane region" description="Helical" evidence="15">
    <location>
        <begin position="474"/>
        <end position="495"/>
    </location>
</feature>
<dbReference type="PROSITE" id="PS50011">
    <property type="entry name" value="PROTEIN_KINASE_DOM"/>
    <property type="match status" value="1"/>
</dbReference>
<keyword evidence="7" id="KW-0808">Transferase</keyword>
<dbReference type="InterPro" id="IPR000719">
    <property type="entry name" value="Prot_kinase_dom"/>
</dbReference>
<evidence type="ECO:0000256" key="8">
    <source>
        <dbReference type="ARBA" id="ARBA00022741"/>
    </source>
</evidence>
<dbReference type="PROSITE" id="PS00109">
    <property type="entry name" value="PROTEIN_KINASE_TYR"/>
    <property type="match status" value="1"/>
</dbReference>
<evidence type="ECO:0000256" key="11">
    <source>
        <dbReference type="ARBA" id="ARBA00030980"/>
    </source>
</evidence>
<evidence type="ECO:0000256" key="5">
    <source>
        <dbReference type="ARBA" id="ARBA00019973"/>
    </source>
</evidence>
<keyword evidence="15" id="KW-1133">Transmembrane helix</keyword>
<dbReference type="SUPFAM" id="SSF56112">
    <property type="entry name" value="Protein kinase-like (PK-like)"/>
    <property type="match status" value="1"/>
</dbReference>
<dbReference type="InterPro" id="IPR008266">
    <property type="entry name" value="Tyr_kinase_AS"/>
</dbReference>
<keyword evidence="15" id="KW-0472">Membrane</keyword>
<evidence type="ECO:0000256" key="10">
    <source>
        <dbReference type="ARBA" id="ARBA00022840"/>
    </source>
</evidence>
<dbReference type="EMBL" id="JARVKF010000331">
    <property type="protein sequence ID" value="KAK9418969.1"/>
    <property type="molecule type" value="Genomic_DNA"/>
</dbReference>
<dbReference type="InterPro" id="IPR051334">
    <property type="entry name" value="SRPK"/>
</dbReference>
<evidence type="ECO:0000256" key="6">
    <source>
        <dbReference type="ARBA" id="ARBA00022527"/>
    </source>
</evidence>
<gene>
    <name evidence="17" type="ORF">SUNI508_07490</name>
</gene>
<proteinExistence type="predicted"/>
<evidence type="ECO:0000256" key="12">
    <source>
        <dbReference type="ARBA" id="ARBA00033194"/>
    </source>
</evidence>
<evidence type="ECO:0000256" key="15">
    <source>
        <dbReference type="SAM" id="Phobius"/>
    </source>
</evidence>
<evidence type="ECO:0000256" key="14">
    <source>
        <dbReference type="ARBA" id="ARBA00048679"/>
    </source>
</evidence>
<organism evidence="17 18">
    <name type="scientific">Seiridium unicorne</name>
    <dbReference type="NCBI Taxonomy" id="138068"/>
    <lineage>
        <taxon>Eukaryota</taxon>
        <taxon>Fungi</taxon>
        <taxon>Dikarya</taxon>
        <taxon>Ascomycota</taxon>
        <taxon>Pezizomycotina</taxon>
        <taxon>Sordariomycetes</taxon>
        <taxon>Xylariomycetidae</taxon>
        <taxon>Amphisphaeriales</taxon>
        <taxon>Sporocadaceae</taxon>
        <taxon>Seiridium</taxon>
    </lineage>
</organism>
<evidence type="ECO:0000256" key="7">
    <source>
        <dbReference type="ARBA" id="ARBA00022679"/>
    </source>
</evidence>
<evidence type="ECO:0000313" key="17">
    <source>
        <dbReference type="EMBL" id="KAK9418969.1"/>
    </source>
</evidence>
<reference evidence="17 18" key="1">
    <citation type="journal article" date="2024" name="J. Plant Pathol.">
        <title>Sequence and assembly of the genome of Seiridium unicorne, isolate CBS 538.82, causal agent of cypress canker disease.</title>
        <authorList>
            <person name="Scali E."/>
            <person name="Rocca G.D."/>
            <person name="Danti R."/>
            <person name="Garbelotto M."/>
            <person name="Barberini S."/>
            <person name="Baroncelli R."/>
            <person name="Emiliani G."/>
        </authorList>
    </citation>
    <scope>NUCLEOTIDE SEQUENCE [LARGE SCALE GENOMIC DNA]</scope>
    <source>
        <strain evidence="17 18">BM-138-508</strain>
    </source>
</reference>
<comment type="function">
    <text evidence="1">Component of the EKC/KEOPS complex that is required for the formation of a threonylcarbamoyl group on adenosine at position 37 (t(6)A37) in tRNAs that read codons beginning with adenine. The complex is probably involved in the transfer of the threonylcarbamoyl moiety of threonylcarbamoyl-AMP (TC-AMP) to the N6 group of A37. BUD32 has ATPase activity in the context of the EKC/KEOPS complex and likely plays a supporting role to the catalytic subunit KAE1. The EKC/KEOPS complex also promotes both telomere uncapping and telomere elongation. The complex is required for efficient recruitment of transcriptional coactivators.</text>
</comment>
<dbReference type="Proteomes" id="UP001408356">
    <property type="component" value="Unassembled WGS sequence"/>
</dbReference>
<dbReference type="SMART" id="SM00220">
    <property type="entry name" value="S_TKc"/>
    <property type="match status" value="1"/>
</dbReference>
<feature type="domain" description="Protein kinase" evidence="16">
    <location>
        <begin position="45"/>
        <end position="448"/>
    </location>
</feature>
<comment type="subunit">
    <text evidence="2">Component of the EKC/KEOPS complex composed of at least BUD32, CGI121, GON7, KAE1 and PCC1; the whole complex dimerizes.</text>
</comment>
<evidence type="ECO:0000313" key="18">
    <source>
        <dbReference type="Proteomes" id="UP001408356"/>
    </source>
</evidence>
<keyword evidence="15" id="KW-0812">Transmembrane</keyword>
<keyword evidence="9" id="KW-0418">Kinase</keyword>
<dbReference type="Gene3D" id="1.10.510.10">
    <property type="entry name" value="Transferase(Phosphotransferase) domain 1"/>
    <property type="match status" value="1"/>
</dbReference>
<evidence type="ECO:0000256" key="9">
    <source>
        <dbReference type="ARBA" id="ARBA00022777"/>
    </source>
</evidence>
<dbReference type="Gene3D" id="3.30.200.20">
    <property type="entry name" value="Phosphorylase Kinase, domain 1"/>
    <property type="match status" value="1"/>
</dbReference>
<dbReference type="PANTHER" id="PTHR47634">
    <property type="entry name" value="PROTEIN KINASE DOMAIN-CONTAINING PROTEIN-RELATED"/>
    <property type="match status" value="1"/>
</dbReference>
<keyword evidence="6" id="KW-0723">Serine/threonine-protein kinase</keyword>
<name>A0ABR2UWA0_9PEZI</name>
<evidence type="ECO:0000256" key="13">
    <source>
        <dbReference type="ARBA" id="ARBA00047899"/>
    </source>
</evidence>
<keyword evidence="18" id="KW-1185">Reference proteome</keyword>
<evidence type="ECO:0000256" key="4">
    <source>
        <dbReference type="ARBA" id="ARBA00013948"/>
    </source>
</evidence>
<sequence length="517" mass="58112">MESSVKSSGPKFHRPILSEYFEFLEEYKPGGYHPIDLYDILDGRFEVIAKLGYGGISTVWLCYETCAKRWRAVKINAASHSSEDCPDLRILKFFADQSIDHSELRKNHIYIATEAFWVEGPNGRHLCSVLPVLGPTLRMWRNEVATIRDANRIKNVCFQMVEAVDYLQRLGLCHGDFRPQNILMVLREGALDDISRADMVELVKHRPEERVLTVEGKRSKYAPEFVVAGSSIPEWEVLVSDYLAVVDFGEAFEISSPPKTLGIPRAYAAPEVLFDGVLGCGTDIWSLAISLMEVRTGGDLSGDLQTVIWRMEQFAGPVPPRYRRIAERLLKEYVSHDDKSKQGCTAESCAQNLTTTSAPVTAFLHDLDEEAVENVEGTGLTDPIEMALAVEYNSPEGKVNPKTGKPTLDWRRLDNDEAALLADLLRRIFKYDGTQRLPLTEGMEHPWFKTKLKDERLSPSNAVCRDSSGEVKNWALFVGVGLPLLICLCLAYSYCSKVLLKDPHTLYSVAIVHLIPR</sequence>
<dbReference type="EC" id="2.7.11.1" evidence="3"/>
<evidence type="ECO:0000256" key="3">
    <source>
        <dbReference type="ARBA" id="ARBA00012513"/>
    </source>
</evidence>
<evidence type="ECO:0000256" key="2">
    <source>
        <dbReference type="ARBA" id="ARBA00011534"/>
    </source>
</evidence>
<protein>
    <recommendedName>
        <fullName evidence="5">EKC/KEOPS complex subunit BUD32</fullName>
        <ecNumber evidence="3">2.7.11.1</ecNumber>
    </recommendedName>
    <alternativeName>
        <fullName evidence="11 12">Atypical Serine/threonine protein kinase BUD32</fullName>
    </alternativeName>
    <alternativeName>
        <fullName evidence="4">EKC/KEOPS complex subunit bud32</fullName>
    </alternativeName>
</protein>
<dbReference type="InterPro" id="IPR011009">
    <property type="entry name" value="Kinase-like_dom_sf"/>
</dbReference>
<keyword evidence="10" id="KW-0067">ATP-binding</keyword>
<dbReference type="PANTHER" id="PTHR47634:SF9">
    <property type="entry name" value="PROTEIN KINASE DOMAIN-CONTAINING PROTEIN-RELATED"/>
    <property type="match status" value="1"/>
</dbReference>
<dbReference type="Pfam" id="PF00069">
    <property type="entry name" value="Pkinase"/>
    <property type="match status" value="1"/>
</dbReference>
<comment type="catalytic activity">
    <reaction evidence="14">
        <text>L-seryl-[protein] + ATP = O-phospho-L-seryl-[protein] + ADP + H(+)</text>
        <dbReference type="Rhea" id="RHEA:17989"/>
        <dbReference type="Rhea" id="RHEA-COMP:9863"/>
        <dbReference type="Rhea" id="RHEA-COMP:11604"/>
        <dbReference type="ChEBI" id="CHEBI:15378"/>
        <dbReference type="ChEBI" id="CHEBI:29999"/>
        <dbReference type="ChEBI" id="CHEBI:30616"/>
        <dbReference type="ChEBI" id="CHEBI:83421"/>
        <dbReference type="ChEBI" id="CHEBI:456216"/>
        <dbReference type="EC" id="2.7.11.1"/>
    </reaction>
</comment>